<comment type="similarity">
    <text evidence="1">Belongs to the UPF0065 (bug) family.</text>
</comment>
<dbReference type="KEGG" id="smam:Mal15_46330"/>
<dbReference type="InterPro" id="IPR005064">
    <property type="entry name" value="BUG"/>
</dbReference>
<dbReference type="Pfam" id="PF03401">
    <property type="entry name" value="TctC"/>
    <property type="match status" value="1"/>
</dbReference>
<reference evidence="4 5" key="1">
    <citation type="submission" date="2019-02" db="EMBL/GenBank/DDBJ databases">
        <title>Planctomycetal bacteria perform biofilm scaping via a novel small molecule.</title>
        <authorList>
            <person name="Jeske O."/>
            <person name="Boedeker C."/>
            <person name="Wiegand S."/>
            <person name="Breitling P."/>
            <person name="Kallscheuer N."/>
            <person name="Jogler M."/>
            <person name="Rohde M."/>
            <person name="Petersen J."/>
            <person name="Medema M.H."/>
            <person name="Surup F."/>
            <person name="Jogler C."/>
        </authorList>
    </citation>
    <scope>NUCLEOTIDE SEQUENCE [LARGE SCALE GENOMIC DNA]</scope>
    <source>
        <strain evidence="4 5">Mal15</strain>
    </source>
</reference>
<accession>A0A5B9MH06</accession>
<evidence type="ECO:0000259" key="3">
    <source>
        <dbReference type="Pfam" id="PF07331"/>
    </source>
</evidence>
<feature type="domain" description="DUF1468" evidence="3">
    <location>
        <begin position="327"/>
        <end position="446"/>
    </location>
</feature>
<keyword evidence="2" id="KW-0472">Membrane</keyword>
<protein>
    <submittedName>
        <fullName evidence="4">Tripartite tricarboxylate transporter family receptor</fullName>
    </submittedName>
</protein>
<evidence type="ECO:0000313" key="5">
    <source>
        <dbReference type="Proteomes" id="UP000321353"/>
    </source>
</evidence>
<dbReference type="InterPro" id="IPR009936">
    <property type="entry name" value="DUF1468"/>
</dbReference>
<dbReference type="AlphaFoldDB" id="A0A5B9MH06"/>
<sequence length="446" mass="47805">MCWIGCCLLIMSLCGCDDSPQDSRVYPRRPIKLVVPFGAGGGSDTFARVLQNAIETHRLLPQRLVIINVPGAGGTIGSRRVKNARPDGYTLLLLHDGILTARHSGSASYGADAFIPIAGTGNASQVIAVNDNSPYADLPALMRDATEHPDSIVFAANMGAPSHFAGLMLQSKKVGAKFRFTQTGGGAKRFAAMQGGHVDVSSFSIAEYIQFKPSGIRALALLGPQRHPDLPELATATEQGLDVINENMQFWWAPLGTPADRIETIADALQAAMQTDQVRQTLAEMKITPTMLRGPALDVEIDQRDRMIAAAAPTSELHLPPFADYALVGFIMTAAAASIQSFRRRTAMRRETVDLARNGRPANRAQLAGIGCLTIGYVISLQFGLAGFVPATAVYALLSGGILLWPLLASRQTNPIKATLTLLIVSVMMSVVMHHLFTEVLVVDLP</sequence>
<dbReference type="EMBL" id="CP036264">
    <property type="protein sequence ID" value="QEG00562.1"/>
    <property type="molecule type" value="Genomic_DNA"/>
</dbReference>
<evidence type="ECO:0000256" key="1">
    <source>
        <dbReference type="ARBA" id="ARBA00006987"/>
    </source>
</evidence>
<dbReference type="RefSeq" id="WP_147869782.1">
    <property type="nucleotide sequence ID" value="NZ_CP036264.1"/>
</dbReference>
<dbReference type="CDD" id="cd07012">
    <property type="entry name" value="PBP2_Bug_TTT"/>
    <property type="match status" value="1"/>
</dbReference>
<dbReference type="Proteomes" id="UP000321353">
    <property type="component" value="Chromosome"/>
</dbReference>
<feature type="transmembrane region" description="Helical" evidence="2">
    <location>
        <begin position="362"/>
        <end position="379"/>
    </location>
</feature>
<dbReference type="InterPro" id="IPR042100">
    <property type="entry name" value="Bug_dom1"/>
</dbReference>
<gene>
    <name evidence="4" type="ORF">Mal15_46330</name>
</gene>
<feature type="transmembrane region" description="Helical" evidence="2">
    <location>
        <begin position="420"/>
        <end position="437"/>
    </location>
</feature>
<dbReference type="PANTHER" id="PTHR42928">
    <property type="entry name" value="TRICARBOXYLATE-BINDING PROTEIN"/>
    <property type="match status" value="1"/>
</dbReference>
<keyword evidence="5" id="KW-1185">Reference proteome</keyword>
<keyword evidence="2" id="KW-0812">Transmembrane</keyword>
<proteinExistence type="inferred from homology"/>
<organism evidence="4 5">
    <name type="scientific">Stieleria maiorica</name>
    <dbReference type="NCBI Taxonomy" id="2795974"/>
    <lineage>
        <taxon>Bacteria</taxon>
        <taxon>Pseudomonadati</taxon>
        <taxon>Planctomycetota</taxon>
        <taxon>Planctomycetia</taxon>
        <taxon>Pirellulales</taxon>
        <taxon>Pirellulaceae</taxon>
        <taxon>Stieleria</taxon>
    </lineage>
</organism>
<dbReference type="Pfam" id="PF07331">
    <property type="entry name" value="TctB"/>
    <property type="match status" value="1"/>
</dbReference>
<keyword evidence="2" id="KW-1133">Transmembrane helix</keyword>
<dbReference type="Gene3D" id="3.40.190.10">
    <property type="entry name" value="Periplasmic binding protein-like II"/>
    <property type="match status" value="1"/>
</dbReference>
<feature type="transmembrane region" description="Helical" evidence="2">
    <location>
        <begin position="322"/>
        <end position="342"/>
    </location>
</feature>
<evidence type="ECO:0000256" key="2">
    <source>
        <dbReference type="SAM" id="Phobius"/>
    </source>
</evidence>
<keyword evidence="4" id="KW-0675">Receptor</keyword>
<feature type="transmembrane region" description="Helical" evidence="2">
    <location>
        <begin position="385"/>
        <end position="408"/>
    </location>
</feature>
<dbReference type="PANTHER" id="PTHR42928:SF5">
    <property type="entry name" value="BLR1237 PROTEIN"/>
    <property type="match status" value="1"/>
</dbReference>
<dbReference type="Gene3D" id="3.40.190.150">
    <property type="entry name" value="Bordetella uptake gene, domain 1"/>
    <property type="match status" value="1"/>
</dbReference>
<evidence type="ECO:0000313" key="4">
    <source>
        <dbReference type="EMBL" id="QEG00562.1"/>
    </source>
</evidence>
<name>A0A5B9MH06_9BACT</name>